<evidence type="ECO:0000256" key="1">
    <source>
        <dbReference type="SAM" id="Coils"/>
    </source>
</evidence>
<dbReference type="AlphaFoldDB" id="A0AAV5T1Y5"/>
<dbReference type="EMBL" id="BTSX01000002">
    <property type="protein sequence ID" value="GMS86544.1"/>
    <property type="molecule type" value="Genomic_DNA"/>
</dbReference>
<proteinExistence type="predicted"/>
<feature type="compositionally biased region" description="Basic and acidic residues" evidence="2">
    <location>
        <begin position="728"/>
        <end position="737"/>
    </location>
</feature>
<feature type="region of interest" description="Disordered" evidence="2">
    <location>
        <begin position="718"/>
        <end position="737"/>
    </location>
</feature>
<dbReference type="PANTHER" id="PTHR23159:SF31">
    <property type="entry name" value="CENTROSOME-ASSOCIATED PROTEIN CEP250 ISOFORM X1"/>
    <property type="match status" value="1"/>
</dbReference>
<feature type="region of interest" description="Disordered" evidence="2">
    <location>
        <begin position="964"/>
        <end position="994"/>
    </location>
</feature>
<dbReference type="Proteomes" id="UP001432027">
    <property type="component" value="Unassembled WGS sequence"/>
</dbReference>
<feature type="compositionally biased region" description="Polar residues" evidence="2">
    <location>
        <begin position="718"/>
        <end position="727"/>
    </location>
</feature>
<protein>
    <submittedName>
        <fullName evidence="3">Uncharacterized protein</fullName>
    </submittedName>
</protein>
<feature type="coiled-coil region" evidence="1">
    <location>
        <begin position="264"/>
        <end position="573"/>
    </location>
</feature>
<evidence type="ECO:0000313" key="3">
    <source>
        <dbReference type="EMBL" id="GMS86544.1"/>
    </source>
</evidence>
<feature type="coiled-coil region" evidence="1">
    <location>
        <begin position="616"/>
        <end position="693"/>
    </location>
</feature>
<accession>A0AAV5T1Y5</accession>
<feature type="compositionally biased region" description="Basic and acidic residues" evidence="2">
    <location>
        <begin position="970"/>
        <end position="994"/>
    </location>
</feature>
<name>A0AAV5T1Y5_9BILA</name>
<feature type="compositionally biased region" description="Pro residues" evidence="2">
    <location>
        <begin position="830"/>
        <end position="850"/>
    </location>
</feature>
<sequence>SEMAHHVSVLEITKTEKLPNSTSIMQVEDGTIFYRKFGSPNKLYVKRHHSENEICADLPGEEIDNTGTHGNAVYFASNGKIYKAIFTAPDKISVHYLRNEQPDETFRKELCSRIRDGRTYVYRMCDDPDRDGILIDDSDDELIGLFLRHVHRGRAILFSENSELVRPSVREVGDTAIMVSNAPKSYAPADSSPFLYFSDGESLYTLDTETMKFLPDLRFDGMYRINSIAGVHNGVITMEGERGMNNYLIASSLPQGYFGVPVEAEKSQQRVRELETIIEQQDEKLWAVISELEKNEAFLETVRERNSDLEKRYQQNKDTLAVVNNTNCSLVKKNAELVLEKAQLNKAQKEEIAELRTSNAEYIMKSNDLIREKDQFQILNQKMKDELNHIVEELTKRNGKLSEDINRSEEVKSELEATIRVLRAEIDQEKDRATNLKECMKFEINDTIHALRDQNGKISREKNQFKTLYEGKEAEIVELQKQIANIQALELDQIRLTEEANALRDENSKQLRMIIRTEQENDKLKNAYVLLKSKMTAESEDNVLITKELTDVIQTLSEQTNELTEQNVVLRNLYTEQEHEIDWLQQKISDQGKELIKIEKTNKEHNDKLNDKINSLRRKTIELDHVKSVIQSLEEEENSKLQHTIAHLETQIAEHTHAKHQTKETIDALDNTITDLRNQISCLQQLLEEMVDDDDNAPVEDGTIRDLRELIARLNSSGVHSAPNSQQEQKDQAHSDPRALDVTAKFSRETPILRSKQQGSEIIGSCSMVERKEPVLSHSTAAHNSPPHPSPPSSSSSHLDRPLFPFRAQALIGGGGSSTSQSVHQLSPVIAPPPSIPATPPPLPPTPPPATASEEASGSSQSNSSGHMLSEIRAQRPLRPVSTPSTPAPASSAMPDRPRSAVAASSTTSPTPLNGSFHTRLIAELQEKQRQLNVFTLAFDEIDAGSTSESSQSVDDPVMMRQRQAGNNDADGHRYSADFTRLKDRTNFGHDNEE</sequence>
<organism evidence="3 4">
    <name type="scientific">Pristionchus entomophagus</name>
    <dbReference type="NCBI Taxonomy" id="358040"/>
    <lineage>
        <taxon>Eukaryota</taxon>
        <taxon>Metazoa</taxon>
        <taxon>Ecdysozoa</taxon>
        <taxon>Nematoda</taxon>
        <taxon>Chromadorea</taxon>
        <taxon>Rhabditida</taxon>
        <taxon>Rhabditina</taxon>
        <taxon>Diplogasteromorpha</taxon>
        <taxon>Diplogasteroidea</taxon>
        <taxon>Neodiplogasteridae</taxon>
        <taxon>Pristionchus</taxon>
    </lineage>
</organism>
<feature type="non-terminal residue" evidence="3">
    <location>
        <position position="1"/>
    </location>
</feature>
<evidence type="ECO:0000256" key="2">
    <source>
        <dbReference type="SAM" id="MobiDB-lite"/>
    </source>
</evidence>
<dbReference type="PANTHER" id="PTHR23159">
    <property type="entry name" value="CENTROSOMAL PROTEIN 2"/>
    <property type="match status" value="1"/>
</dbReference>
<feature type="compositionally biased region" description="Low complexity" evidence="2">
    <location>
        <begin position="851"/>
        <end position="865"/>
    </location>
</feature>
<keyword evidence="1" id="KW-0175">Coiled coil</keyword>
<evidence type="ECO:0000313" key="4">
    <source>
        <dbReference type="Proteomes" id="UP001432027"/>
    </source>
</evidence>
<feature type="region of interest" description="Disordered" evidence="2">
    <location>
        <begin position="744"/>
        <end position="915"/>
    </location>
</feature>
<reference evidence="3" key="1">
    <citation type="submission" date="2023-10" db="EMBL/GenBank/DDBJ databases">
        <title>Genome assembly of Pristionchus species.</title>
        <authorList>
            <person name="Yoshida K."/>
            <person name="Sommer R.J."/>
        </authorList>
    </citation>
    <scope>NUCLEOTIDE SEQUENCE</scope>
    <source>
        <strain evidence="3">RS0144</strain>
    </source>
</reference>
<keyword evidence="4" id="KW-1185">Reference proteome</keyword>
<comment type="caution">
    <text evidence="3">The sequence shown here is derived from an EMBL/GenBank/DDBJ whole genome shotgun (WGS) entry which is preliminary data.</text>
</comment>
<feature type="compositionally biased region" description="Low complexity" evidence="2">
    <location>
        <begin position="900"/>
        <end position="912"/>
    </location>
</feature>
<gene>
    <name evidence="3" type="ORF">PENTCL1PPCAC_8719</name>
</gene>
<feature type="compositionally biased region" description="Low complexity" evidence="2">
    <location>
        <begin position="882"/>
        <end position="893"/>
    </location>
</feature>